<accession>A0A409YPU7</accession>
<feature type="compositionally biased region" description="Polar residues" evidence="2">
    <location>
        <begin position="26"/>
        <end position="64"/>
    </location>
</feature>
<reference evidence="3 4" key="1">
    <citation type="journal article" date="2018" name="Evol. Lett.">
        <title>Horizontal gene cluster transfer increased hallucinogenic mushroom diversity.</title>
        <authorList>
            <person name="Reynolds H.T."/>
            <person name="Vijayakumar V."/>
            <person name="Gluck-Thaler E."/>
            <person name="Korotkin H.B."/>
            <person name="Matheny P.B."/>
            <person name="Slot J.C."/>
        </authorList>
    </citation>
    <scope>NUCLEOTIDE SEQUENCE [LARGE SCALE GENOMIC DNA]</scope>
    <source>
        <strain evidence="3 4">2629</strain>
    </source>
</reference>
<evidence type="ECO:0000256" key="2">
    <source>
        <dbReference type="SAM" id="MobiDB-lite"/>
    </source>
</evidence>
<feature type="region of interest" description="Disordered" evidence="2">
    <location>
        <begin position="1"/>
        <end position="64"/>
    </location>
</feature>
<protein>
    <submittedName>
        <fullName evidence="3">Uncharacterized protein</fullName>
    </submittedName>
</protein>
<feature type="compositionally biased region" description="Polar residues" evidence="2">
    <location>
        <begin position="1"/>
        <end position="12"/>
    </location>
</feature>
<feature type="non-terminal residue" evidence="3">
    <location>
        <position position="197"/>
    </location>
</feature>
<evidence type="ECO:0000313" key="4">
    <source>
        <dbReference type="Proteomes" id="UP000284842"/>
    </source>
</evidence>
<feature type="coiled-coil region" evidence="1">
    <location>
        <begin position="153"/>
        <end position="195"/>
    </location>
</feature>
<comment type="caution">
    <text evidence="3">The sequence shown here is derived from an EMBL/GenBank/DDBJ whole genome shotgun (WGS) entry which is preliminary data.</text>
</comment>
<dbReference type="InParanoid" id="A0A409YPU7"/>
<keyword evidence="1" id="KW-0175">Coiled coil</keyword>
<dbReference type="EMBL" id="NHTK01000862">
    <property type="protein sequence ID" value="PPR05027.1"/>
    <property type="molecule type" value="Genomic_DNA"/>
</dbReference>
<dbReference type="AlphaFoldDB" id="A0A409YPU7"/>
<keyword evidence="4" id="KW-1185">Reference proteome</keyword>
<evidence type="ECO:0000256" key="1">
    <source>
        <dbReference type="SAM" id="Coils"/>
    </source>
</evidence>
<gene>
    <name evidence="3" type="ORF">CVT24_010221</name>
</gene>
<sequence length="197" mass="21695">MPPQGHNGTANRAGNRVAGNLGRPPQSAQNTRNASLGAQSDRNNNRQATPTFRNPSPSHNSNAMEVTDVRTAMTLLNKEGICGPDESPDLFALGEALFNVASTDQPGNVAGRLKAIALILQDMSIHETEEDREMNHGRGITNEGLIEAISLLKEDWDAMREKMEERMEAAIEAGNKRIEKRVEEMLTAHRTEEREAR</sequence>
<dbReference type="Proteomes" id="UP000284842">
    <property type="component" value="Unassembled WGS sequence"/>
</dbReference>
<name>A0A409YPU7_9AGAR</name>
<proteinExistence type="predicted"/>
<organism evidence="3 4">
    <name type="scientific">Panaeolus cyanescens</name>
    <dbReference type="NCBI Taxonomy" id="181874"/>
    <lineage>
        <taxon>Eukaryota</taxon>
        <taxon>Fungi</taxon>
        <taxon>Dikarya</taxon>
        <taxon>Basidiomycota</taxon>
        <taxon>Agaricomycotina</taxon>
        <taxon>Agaricomycetes</taxon>
        <taxon>Agaricomycetidae</taxon>
        <taxon>Agaricales</taxon>
        <taxon>Agaricineae</taxon>
        <taxon>Galeropsidaceae</taxon>
        <taxon>Panaeolus</taxon>
    </lineage>
</organism>
<evidence type="ECO:0000313" key="3">
    <source>
        <dbReference type="EMBL" id="PPR05027.1"/>
    </source>
</evidence>